<dbReference type="GO" id="GO:0008880">
    <property type="term" value="F:glucuronate isomerase activity"/>
    <property type="evidence" value="ECO:0007669"/>
    <property type="project" value="InterPro"/>
</dbReference>
<dbReference type="InterPro" id="IPR014710">
    <property type="entry name" value="RmlC-like_jellyroll"/>
</dbReference>
<dbReference type="EMBL" id="FNYQ01000001">
    <property type="protein sequence ID" value="SEI40881.1"/>
    <property type="molecule type" value="Genomic_DNA"/>
</dbReference>
<dbReference type="OrthoDB" id="6121073at2"/>
<dbReference type="PANTHER" id="PTHR39193">
    <property type="entry name" value="5-DEOXY-GLUCURONATE ISOMERASE"/>
    <property type="match status" value="1"/>
</dbReference>
<dbReference type="AlphaFoldDB" id="A0A1H6QAQ7"/>
<dbReference type="PIRSF" id="PIRSF036628">
    <property type="entry name" value="IolB"/>
    <property type="match status" value="1"/>
</dbReference>
<proteinExistence type="predicted"/>
<evidence type="ECO:0000313" key="3">
    <source>
        <dbReference type="Proteomes" id="UP000199250"/>
    </source>
</evidence>
<sequence length="275" mass="30452">MERSNAPDLLVKGSADQRTLVQVPEGALDYVGFSAHRLADGEELPVKGGDQELCLVLLAGKATVTASHPQKGAFAWENIGERQSVFEDQSPYAVYLPPHSEARVRAHGTAEIAVCRAPGNPDETLAPRLIEPAQMNRSTRGKGANTRYVCDILPDTAEAHSLLVVEVITPSGHTSSYPPHRHDTDDLPAQSFLEESYYHRLNPAQGFVFQRVYTDDRSLDQALSVENHDVVLVPRGYHPVCVPYGYTSYYLNVMAGPTRAWKFHNDPAHEWLLKL</sequence>
<dbReference type="Pfam" id="PF04962">
    <property type="entry name" value="KduI"/>
    <property type="match status" value="1"/>
</dbReference>
<protein>
    <submittedName>
        <fullName evidence="2">5-deoxy-glucuronate isomerase</fullName>
    </submittedName>
</protein>
<dbReference type="PANTHER" id="PTHR39193:SF1">
    <property type="entry name" value="5-DEOXY-GLUCURONATE ISOMERASE"/>
    <property type="match status" value="1"/>
</dbReference>
<dbReference type="SUPFAM" id="SSF51182">
    <property type="entry name" value="RmlC-like cupins"/>
    <property type="match status" value="1"/>
</dbReference>
<dbReference type="InterPro" id="IPR011051">
    <property type="entry name" value="RmlC_Cupin_sf"/>
</dbReference>
<accession>A0A1H6QAQ7</accession>
<reference evidence="2 3" key="1">
    <citation type="submission" date="2016-10" db="EMBL/GenBank/DDBJ databases">
        <authorList>
            <person name="de Groot N.N."/>
        </authorList>
    </citation>
    <scope>NUCLEOTIDE SEQUENCE [LARGE SCALE GENOMIC DNA]</scope>
    <source>
        <strain evidence="2 3">DSM 373</strain>
    </source>
</reference>
<dbReference type="GO" id="GO:0019310">
    <property type="term" value="P:inositol catabolic process"/>
    <property type="evidence" value="ECO:0007669"/>
    <property type="project" value="InterPro"/>
</dbReference>
<organism evidence="2 3">
    <name type="scientific">Azotobacter beijerinckii</name>
    <dbReference type="NCBI Taxonomy" id="170623"/>
    <lineage>
        <taxon>Bacteria</taxon>
        <taxon>Pseudomonadati</taxon>
        <taxon>Pseudomonadota</taxon>
        <taxon>Gammaproteobacteria</taxon>
        <taxon>Pseudomonadales</taxon>
        <taxon>Pseudomonadaceae</taxon>
        <taxon>Azotobacter</taxon>
    </lineage>
</organism>
<dbReference type="InterPro" id="IPR021120">
    <property type="entry name" value="KduI/IolB_isomerase"/>
</dbReference>
<dbReference type="Proteomes" id="UP000199250">
    <property type="component" value="Unassembled WGS sequence"/>
</dbReference>
<dbReference type="NCBIfam" id="TIGR04378">
    <property type="entry name" value="myo_inos_iolB"/>
    <property type="match status" value="1"/>
</dbReference>
<dbReference type="InterPro" id="IPR024203">
    <property type="entry name" value="Deoxy-glucuronate_isom_IolB"/>
</dbReference>
<evidence type="ECO:0000313" key="2">
    <source>
        <dbReference type="EMBL" id="SEI40881.1"/>
    </source>
</evidence>
<evidence type="ECO:0000256" key="1">
    <source>
        <dbReference type="ARBA" id="ARBA00023235"/>
    </source>
</evidence>
<keyword evidence="1 2" id="KW-0413">Isomerase</keyword>
<name>A0A1H6QAQ7_9GAMM</name>
<dbReference type="RefSeq" id="WP_090729073.1">
    <property type="nucleotide sequence ID" value="NZ_FNYQ01000001.1"/>
</dbReference>
<dbReference type="Gene3D" id="2.60.120.10">
    <property type="entry name" value="Jelly Rolls"/>
    <property type="match status" value="2"/>
</dbReference>
<gene>
    <name evidence="2" type="ORF">SAMN04244572_00096</name>
</gene>